<protein>
    <recommendedName>
        <fullName evidence="3">Tryptophan 2,3-dioxygenase</fullName>
    </recommendedName>
</protein>
<evidence type="ECO:0000313" key="2">
    <source>
        <dbReference type="Proteomes" id="UP001595833"/>
    </source>
</evidence>
<dbReference type="RefSeq" id="WP_344041970.1">
    <property type="nucleotide sequence ID" value="NZ_BAAAKE010000031.1"/>
</dbReference>
<dbReference type="SUPFAM" id="SSF140959">
    <property type="entry name" value="Indolic compounds 2,3-dioxygenase-like"/>
    <property type="match status" value="1"/>
</dbReference>
<organism evidence="1 2">
    <name type="scientific">Saccharothrix xinjiangensis</name>
    <dbReference type="NCBI Taxonomy" id="204798"/>
    <lineage>
        <taxon>Bacteria</taxon>
        <taxon>Bacillati</taxon>
        <taxon>Actinomycetota</taxon>
        <taxon>Actinomycetes</taxon>
        <taxon>Pseudonocardiales</taxon>
        <taxon>Pseudonocardiaceae</taxon>
        <taxon>Saccharothrix</taxon>
    </lineage>
</organism>
<dbReference type="InterPro" id="IPR037217">
    <property type="entry name" value="Trp/Indoleamine_2_3_dOase-like"/>
</dbReference>
<reference evidence="2" key="1">
    <citation type="journal article" date="2019" name="Int. J. Syst. Evol. Microbiol.">
        <title>The Global Catalogue of Microorganisms (GCM) 10K type strain sequencing project: providing services to taxonomists for standard genome sequencing and annotation.</title>
        <authorList>
            <consortium name="The Broad Institute Genomics Platform"/>
            <consortium name="The Broad Institute Genome Sequencing Center for Infectious Disease"/>
            <person name="Wu L."/>
            <person name="Ma J."/>
        </authorList>
    </citation>
    <scope>NUCLEOTIDE SEQUENCE [LARGE SCALE GENOMIC DNA]</scope>
    <source>
        <strain evidence="2">KCTC 12848</strain>
    </source>
</reference>
<gene>
    <name evidence="1" type="ORF">ACFPFM_41635</name>
</gene>
<evidence type="ECO:0000313" key="1">
    <source>
        <dbReference type="EMBL" id="MFC5060254.1"/>
    </source>
</evidence>
<dbReference type="PANTHER" id="PTHR10138:SF0">
    <property type="entry name" value="TRYPTOPHAN 2,3-DIOXYGENASE"/>
    <property type="match status" value="1"/>
</dbReference>
<keyword evidence="2" id="KW-1185">Reference proteome</keyword>
<proteinExistence type="predicted"/>
<dbReference type="EMBL" id="JBHSJB010000053">
    <property type="protein sequence ID" value="MFC5060254.1"/>
    <property type="molecule type" value="Genomic_DNA"/>
</dbReference>
<comment type="caution">
    <text evidence="1">The sequence shown here is derived from an EMBL/GenBank/DDBJ whole genome shotgun (WGS) entry which is preliminary data.</text>
</comment>
<dbReference type="Gene3D" id="1.20.58.480">
    <property type="match status" value="2"/>
</dbReference>
<sequence>MITPEALRAERALVEVGRTGPGGAGLRACRTQDSGRSGETARRAMSRWHERGATAEAFPYAETVAHFRVTGRAAADGALVALLRASYDSLPVKPSLLRAWLPSTFDQDDGDYHSYVCTGVLAWVVGRAAPDGRRRVLDELVVATAADLLRIEAEALAATPDRAHEVRTRAAVRVLAACGVMMPALMSEQMAASASAKAVDERSGSIQRTARSLAGTVLDRVPGPLREAVEVTLLPMTRLHDEQMFIRCIQIFEGVYEQVVTSLRRARVALVSGDAESARDELDSATARVRTTPAVFRVLTTMPVDVFAVIRGYTAGRSAVQSTAYRAVERLAASSARVGAAGAPASDGDEPSLQEAYLALDRPSGVAHSMACLDDAWNRMKRTHWGLTLKIIGRVPGTGGTSGADYLRQALDQPLFPWLVNRGGEPWRT</sequence>
<dbReference type="Proteomes" id="UP001595833">
    <property type="component" value="Unassembled WGS sequence"/>
</dbReference>
<dbReference type="PANTHER" id="PTHR10138">
    <property type="entry name" value="TRYPTOPHAN 2,3-DIOXYGENASE"/>
    <property type="match status" value="1"/>
</dbReference>
<name>A0ABV9YFV4_9PSEU</name>
<accession>A0ABV9YFV4</accession>
<evidence type="ECO:0008006" key="3">
    <source>
        <dbReference type="Google" id="ProtNLM"/>
    </source>
</evidence>
<dbReference type="InterPro" id="IPR004981">
    <property type="entry name" value="Trp_2_3_dOase"/>
</dbReference>